<comment type="cofactor">
    <cofactor evidence="5">
        <name>Mg(2+)</name>
        <dbReference type="ChEBI" id="CHEBI:18420"/>
    </cofactor>
</comment>
<dbReference type="GO" id="GO:0046872">
    <property type="term" value="F:metal ion binding"/>
    <property type="evidence" value="ECO:0007669"/>
    <property type="project" value="UniProtKB-KW"/>
</dbReference>
<gene>
    <name evidence="6" type="ORF">FAZ19_15075</name>
</gene>
<dbReference type="Pfam" id="PF01812">
    <property type="entry name" value="5-FTHF_cyc-lig"/>
    <property type="match status" value="1"/>
</dbReference>
<dbReference type="InterPro" id="IPR024185">
    <property type="entry name" value="FTHF_cligase-like_sf"/>
</dbReference>
<dbReference type="GO" id="GO:0005524">
    <property type="term" value="F:ATP binding"/>
    <property type="evidence" value="ECO:0007669"/>
    <property type="project" value="UniProtKB-KW"/>
</dbReference>
<dbReference type="PANTHER" id="PTHR23407">
    <property type="entry name" value="ATPASE INHIBITOR/5-FORMYLTETRAHYDROFOLATE CYCLO-LIGASE"/>
    <property type="match status" value="1"/>
</dbReference>
<feature type="binding site" evidence="4">
    <location>
        <position position="56"/>
    </location>
    <ligand>
        <name>substrate</name>
    </ligand>
</feature>
<comment type="catalytic activity">
    <reaction evidence="5">
        <text>(6S)-5-formyl-5,6,7,8-tetrahydrofolate + ATP = (6R)-5,10-methenyltetrahydrofolate + ADP + phosphate</text>
        <dbReference type="Rhea" id="RHEA:10488"/>
        <dbReference type="ChEBI" id="CHEBI:30616"/>
        <dbReference type="ChEBI" id="CHEBI:43474"/>
        <dbReference type="ChEBI" id="CHEBI:57455"/>
        <dbReference type="ChEBI" id="CHEBI:57457"/>
        <dbReference type="ChEBI" id="CHEBI:456216"/>
        <dbReference type="EC" id="6.3.3.2"/>
    </reaction>
</comment>
<feature type="binding site" evidence="4">
    <location>
        <position position="49"/>
    </location>
    <ligand>
        <name>substrate</name>
    </ligand>
</feature>
<feature type="binding site" evidence="4">
    <location>
        <begin position="135"/>
        <end position="143"/>
    </location>
    <ligand>
        <name>ATP</name>
        <dbReference type="ChEBI" id="CHEBI:30616"/>
    </ligand>
</feature>
<dbReference type="GO" id="GO:0035999">
    <property type="term" value="P:tetrahydrofolate interconversion"/>
    <property type="evidence" value="ECO:0007669"/>
    <property type="project" value="TreeGrafter"/>
</dbReference>
<dbReference type="InterPro" id="IPR037171">
    <property type="entry name" value="NagB/RpiA_transferase-like"/>
</dbReference>
<name>A0A4U0GZ74_9SPHI</name>
<keyword evidence="5" id="KW-0479">Metal-binding</keyword>
<dbReference type="NCBIfam" id="TIGR02727">
    <property type="entry name" value="MTHFS_bact"/>
    <property type="match status" value="1"/>
</dbReference>
<keyword evidence="7" id="KW-1185">Reference proteome</keyword>
<dbReference type="EMBL" id="SUKA01000004">
    <property type="protein sequence ID" value="TJY64515.1"/>
    <property type="molecule type" value="Genomic_DNA"/>
</dbReference>
<dbReference type="GO" id="GO:0030272">
    <property type="term" value="F:5-formyltetrahydrofolate cyclo-ligase activity"/>
    <property type="evidence" value="ECO:0007669"/>
    <property type="project" value="UniProtKB-EC"/>
</dbReference>
<keyword evidence="3 4" id="KW-0067">ATP-binding</keyword>
<reference evidence="6 7" key="1">
    <citation type="submission" date="2019-04" db="EMBL/GenBank/DDBJ databases">
        <title>Sphingobacterium olei sp. nov., isolated from oil-contaminated soil.</title>
        <authorList>
            <person name="Liu B."/>
        </authorList>
    </citation>
    <scope>NUCLEOTIDE SEQUENCE [LARGE SCALE GENOMIC DNA]</scope>
    <source>
        <strain evidence="6 7">Y3L14</strain>
    </source>
</reference>
<dbReference type="OrthoDB" id="9801938at2"/>
<evidence type="ECO:0000256" key="2">
    <source>
        <dbReference type="ARBA" id="ARBA00022741"/>
    </source>
</evidence>
<dbReference type="Gene3D" id="3.40.50.10420">
    <property type="entry name" value="NagB/RpiA/CoA transferase-like"/>
    <property type="match status" value="1"/>
</dbReference>
<dbReference type="RefSeq" id="WP_136821576.1">
    <property type="nucleotide sequence ID" value="NZ_BMJX01000004.1"/>
</dbReference>
<comment type="similarity">
    <text evidence="1 5">Belongs to the 5-formyltetrahydrofolate cyclo-ligase family.</text>
</comment>
<comment type="caution">
    <text evidence="6">The sequence shown here is derived from an EMBL/GenBank/DDBJ whole genome shotgun (WGS) entry which is preliminary data.</text>
</comment>
<dbReference type="InterPro" id="IPR002698">
    <property type="entry name" value="FTHF_cligase"/>
</dbReference>
<dbReference type="PIRSF" id="PIRSF006806">
    <property type="entry name" value="FTHF_cligase"/>
    <property type="match status" value="1"/>
</dbReference>
<dbReference type="GO" id="GO:0009396">
    <property type="term" value="P:folic acid-containing compound biosynthetic process"/>
    <property type="evidence" value="ECO:0007669"/>
    <property type="project" value="TreeGrafter"/>
</dbReference>
<dbReference type="Proteomes" id="UP000309872">
    <property type="component" value="Unassembled WGS sequence"/>
</dbReference>
<keyword evidence="6" id="KW-0436">Ligase</keyword>
<organism evidence="6 7">
    <name type="scientific">Sphingobacterium alkalisoli</name>
    <dbReference type="NCBI Taxonomy" id="1874115"/>
    <lineage>
        <taxon>Bacteria</taxon>
        <taxon>Pseudomonadati</taxon>
        <taxon>Bacteroidota</taxon>
        <taxon>Sphingobacteriia</taxon>
        <taxon>Sphingobacteriales</taxon>
        <taxon>Sphingobacteriaceae</taxon>
        <taxon>Sphingobacterium</taxon>
    </lineage>
</organism>
<dbReference type="PANTHER" id="PTHR23407:SF1">
    <property type="entry name" value="5-FORMYLTETRAHYDROFOLATE CYCLO-LIGASE"/>
    <property type="match status" value="1"/>
</dbReference>
<keyword evidence="5" id="KW-0460">Magnesium</keyword>
<evidence type="ECO:0000256" key="1">
    <source>
        <dbReference type="ARBA" id="ARBA00010638"/>
    </source>
</evidence>
<evidence type="ECO:0000256" key="5">
    <source>
        <dbReference type="RuleBase" id="RU361279"/>
    </source>
</evidence>
<accession>A0A4U0GZ74</accession>
<dbReference type="EC" id="6.3.3.2" evidence="5"/>
<proteinExistence type="inferred from homology"/>
<sequence>MTNKAELRKVYREKRLLLDKTEREQLDSKMFDQLVDLEWNRCNYLHVFLSLSKYNEPDTSRFIGWIQEHYPNIHLVLSKTDMDNGTMINYLWNEETIMVQNQWGLLEPVGGDMINEELIDSVLVPLLVADKRGNRIGYGKGFYDRFLARCRGDVRSIGLSYFDLVEQIVDTGEFDFPLKYCVTPDRIYRF</sequence>
<evidence type="ECO:0000256" key="4">
    <source>
        <dbReference type="PIRSR" id="PIRSR006806-1"/>
    </source>
</evidence>
<evidence type="ECO:0000313" key="7">
    <source>
        <dbReference type="Proteomes" id="UP000309872"/>
    </source>
</evidence>
<dbReference type="AlphaFoldDB" id="A0A4U0GZ74"/>
<evidence type="ECO:0000313" key="6">
    <source>
        <dbReference type="EMBL" id="TJY64515.1"/>
    </source>
</evidence>
<keyword evidence="2 4" id="KW-0547">Nucleotide-binding</keyword>
<protein>
    <recommendedName>
        <fullName evidence="5">5-formyltetrahydrofolate cyclo-ligase</fullName>
        <ecNumber evidence="5">6.3.3.2</ecNumber>
    </recommendedName>
</protein>
<feature type="binding site" evidence="4">
    <location>
        <begin position="4"/>
        <end position="8"/>
    </location>
    <ligand>
        <name>ATP</name>
        <dbReference type="ChEBI" id="CHEBI:30616"/>
    </ligand>
</feature>
<evidence type="ECO:0000256" key="3">
    <source>
        <dbReference type="ARBA" id="ARBA00022840"/>
    </source>
</evidence>
<dbReference type="SUPFAM" id="SSF100950">
    <property type="entry name" value="NagB/RpiA/CoA transferase-like"/>
    <property type="match status" value="1"/>
</dbReference>